<accession>D5STP7</accession>
<keyword evidence="2" id="KW-1185">Reference proteome</keyword>
<proteinExistence type="predicted"/>
<reference evidence="1 2" key="1">
    <citation type="journal article" date="2010" name="Stand. Genomic Sci.">
        <title>Complete genome sequence of Planctomyces limnophilus type strain (Mu 290).</title>
        <authorList>
            <person name="Labutti K."/>
            <person name="Sikorski J."/>
            <person name="Schneider S."/>
            <person name="Nolan M."/>
            <person name="Lucas S."/>
            <person name="Glavina Del Rio T."/>
            <person name="Tice H."/>
            <person name="Cheng J.F."/>
            <person name="Goodwin L."/>
            <person name="Pitluck S."/>
            <person name="Liolios K."/>
            <person name="Ivanova N."/>
            <person name="Mavromatis K."/>
            <person name="Mikhailova N."/>
            <person name="Pati A."/>
            <person name="Chen A."/>
            <person name="Palaniappan K."/>
            <person name="Land M."/>
            <person name="Hauser L."/>
            <person name="Chang Y.J."/>
            <person name="Jeffries C.D."/>
            <person name="Tindall B.J."/>
            <person name="Rohde M."/>
            <person name="Goker M."/>
            <person name="Woyke T."/>
            <person name="Bristow J."/>
            <person name="Eisen J.A."/>
            <person name="Markowitz V."/>
            <person name="Hugenholtz P."/>
            <person name="Kyrpides N.C."/>
            <person name="Klenk H.P."/>
            <person name="Lapidus A."/>
        </authorList>
    </citation>
    <scope>NUCLEOTIDE SEQUENCE [LARGE SCALE GENOMIC DNA]</scope>
    <source>
        <strain evidence="2">ATCC 43296 / DSM 3776 / IFAM 1008 / 290</strain>
    </source>
</reference>
<dbReference type="AlphaFoldDB" id="D5STP7"/>
<dbReference type="EMBL" id="CP001744">
    <property type="protein sequence ID" value="ADG69076.1"/>
    <property type="molecule type" value="Genomic_DNA"/>
</dbReference>
<gene>
    <name evidence="1" type="ordered locus">Plim_3263</name>
</gene>
<organism evidence="1 2">
    <name type="scientific">Planctopirus limnophila (strain ATCC 43296 / DSM 3776 / IFAM 1008 / Mu 290)</name>
    <name type="common">Planctomyces limnophilus</name>
    <dbReference type="NCBI Taxonomy" id="521674"/>
    <lineage>
        <taxon>Bacteria</taxon>
        <taxon>Pseudomonadati</taxon>
        <taxon>Planctomycetota</taxon>
        <taxon>Planctomycetia</taxon>
        <taxon>Planctomycetales</taxon>
        <taxon>Planctomycetaceae</taxon>
        <taxon>Planctopirus</taxon>
    </lineage>
</organism>
<dbReference type="Proteomes" id="UP000002220">
    <property type="component" value="Chromosome"/>
</dbReference>
<evidence type="ECO:0000313" key="1">
    <source>
        <dbReference type="EMBL" id="ADG69076.1"/>
    </source>
</evidence>
<dbReference type="HOGENOM" id="CLU_1968506_0_0_0"/>
<sequence>MTTESITIYVGQWNNRDYVFSLEKEEAESLVNAHFAFGDPLEDEYALGNYWATGDNAEGWRIVERKISVPVIKVHIKISEDGGTSHVTWRCPSCKQPYSDDWEANDELPTLLACGCETTSKYLLGVS</sequence>
<dbReference type="KEGG" id="plm:Plim_3263"/>
<name>D5STP7_PLAL2</name>
<protein>
    <submittedName>
        <fullName evidence="1">Uncharacterized protein</fullName>
    </submittedName>
</protein>
<evidence type="ECO:0000313" key="2">
    <source>
        <dbReference type="Proteomes" id="UP000002220"/>
    </source>
</evidence>